<sequence length="88" mass="9909">MTPETDKALDKLTAEVQRLNSHRFIRAQNSVWRLIGFQFVRGLAFGLGSVFGATLLVSILAWSIAQFEFLPVVGDWAVQILQYIELAQ</sequence>
<keyword evidence="3" id="KW-1185">Reference proteome</keyword>
<evidence type="ECO:0000256" key="1">
    <source>
        <dbReference type="SAM" id="Phobius"/>
    </source>
</evidence>
<gene>
    <name evidence="2" type="ORF">SAMN04488044_2510</name>
</gene>
<keyword evidence="1" id="KW-0812">Transmembrane</keyword>
<keyword evidence="1" id="KW-0472">Membrane</keyword>
<dbReference type="InterPro" id="IPR043723">
    <property type="entry name" value="DUF5665"/>
</dbReference>
<dbReference type="RefSeq" id="WP_072793378.1">
    <property type="nucleotide sequence ID" value="NZ_FQWM01000005.1"/>
</dbReference>
<evidence type="ECO:0000313" key="2">
    <source>
        <dbReference type="EMBL" id="SHH42622.1"/>
    </source>
</evidence>
<dbReference type="OrthoDB" id="7859841at2"/>
<dbReference type="Proteomes" id="UP000184211">
    <property type="component" value="Unassembled WGS sequence"/>
</dbReference>
<dbReference type="EMBL" id="FQWM01000005">
    <property type="protein sequence ID" value="SHH42622.1"/>
    <property type="molecule type" value="Genomic_DNA"/>
</dbReference>
<accession>A0A1M5SVP2</accession>
<dbReference type="Pfam" id="PF18910">
    <property type="entry name" value="DUF5665"/>
    <property type="match status" value="1"/>
</dbReference>
<name>A0A1M5SVP2_9RHOB</name>
<protein>
    <submittedName>
        <fullName evidence="2">Uncharacterized protein</fullName>
    </submittedName>
</protein>
<dbReference type="STRING" id="870908.SAMN04488044_2510"/>
<feature type="transmembrane region" description="Helical" evidence="1">
    <location>
        <begin position="43"/>
        <end position="65"/>
    </location>
</feature>
<keyword evidence="1" id="KW-1133">Transmembrane helix</keyword>
<dbReference type="AlphaFoldDB" id="A0A1M5SVP2"/>
<organism evidence="2 3">
    <name type="scientific">Cognatishimia maritima</name>
    <dbReference type="NCBI Taxonomy" id="870908"/>
    <lineage>
        <taxon>Bacteria</taxon>
        <taxon>Pseudomonadati</taxon>
        <taxon>Pseudomonadota</taxon>
        <taxon>Alphaproteobacteria</taxon>
        <taxon>Rhodobacterales</taxon>
        <taxon>Paracoccaceae</taxon>
        <taxon>Cognatishimia</taxon>
    </lineage>
</organism>
<evidence type="ECO:0000313" key="3">
    <source>
        <dbReference type="Proteomes" id="UP000184211"/>
    </source>
</evidence>
<reference evidence="3" key="1">
    <citation type="submission" date="2016-11" db="EMBL/GenBank/DDBJ databases">
        <authorList>
            <person name="Varghese N."/>
            <person name="Submissions S."/>
        </authorList>
    </citation>
    <scope>NUCLEOTIDE SEQUENCE [LARGE SCALE GENOMIC DNA]</scope>
    <source>
        <strain evidence="3">DSM 28223</strain>
    </source>
</reference>
<proteinExistence type="predicted"/>